<protein>
    <submittedName>
        <fullName evidence="1">Uncharacterized protein</fullName>
    </submittedName>
</protein>
<sequence length="84" mass="9064">MKSNLYMSELGESLDTALHGYAAARGVALDDAVLPMLERYMAELADGILATYASAQMVMARDTQSLGVVSSRCRAVRLGSEMYV</sequence>
<dbReference type="EMBL" id="MU866995">
    <property type="protein sequence ID" value="KAK4170585.1"/>
    <property type="molecule type" value="Genomic_DNA"/>
</dbReference>
<evidence type="ECO:0000313" key="1">
    <source>
        <dbReference type="EMBL" id="KAK4170585.1"/>
    </source>
</evidence>
<name>A0AAN6VWE2_9PEZI</name>
<reference evidence="1" key="2">
    <citation type="submission" date="2023-05" db="EMBL/GenBank/DDBJ databases">
        <authorList>
            <consortium name="Lawrence Berkeley National Laboratory"/>
            <person name="Steindorff A."/>
            <person name="Hensen N."/>
            <person name="Bonometti L."/>
            <person name="Westerberg I."/>
            <person name="Brannstrom I.O."/>
            <person name="Guillou S."/>
            <person name="Cros-Aarteil S."/>
            <person name="Calhoun S."/>
            <person name="Haridas S."/>
            <person name="Kuo A."/>
            <person name="Mondo S."/>
            <person name="Pangilinan J."/>
            <person name="Riley R."/>
            <person name="Labutti K."/>
            <person name="Andreopoulos B."/>
            <person name="Lipzen A."/>
            <person name="Chen C."/>
            <person name="Yanf M."/>
            <person name="Daum C."/>
            <person name="Ng V."/>
            <person name="Clum A."/>
            <person name="Ohm R."/>
            <person name="Martin F."/>
            <person name="Silar P."/>
            <person name="Natvig D."/>
            <person name="Lalanne C."/>
            <person name="Gautier V."/>
            <person name="Ament-Velasquez S.L."/>
            <person name="Kruys A."/>
            <person name="Hutchinson M.I."/>
            <person name="Powell A.J."/>
            <person name="Barry K."/>
            <person name="Miller A.N."/>
            <person name="Grigoriev I.V."/>
            <person name="Debuchy R."/>
            <person name="Gladieux P."/>
            <person name="Thoren M.H."/>
            <person name="Johannesson H."/>
        </authorList>
    </citation>
    <scope>NUCLEOTIDE SEQUENCE</scope>
    <source>
        <strain evidence="1">CBS 892.96</strain>
    </source>
</reference>
<evidence type="ECO:0000313" key="2">
    <source>
        <dbReference type="Proteomes" id="UP001302321"/>
    </source>
</evidence>
<gene>
    <name evidence="1" type="ORF">QBC36DRAFT_341613</name>
</gene>
<reference evidence="1" key="1">
    <citation type="journal article" date="2023" name="Mol. Phylogenet. Evol.">
        <title>Genome-scale phylogeny and comparative genomics of the fungal order Sordariales.</title>
        <authorList>
            <person name="Hensen N."/>
            <person name="Bonometti L."/>
            <person name="Westerberg I."/>
            <person name="Brannstrom I.O."/>
            <person name="Guillou S."/>
            <person name="Cros-Aarteil S."/>
            <person name="Calhoun S."/>
            <person name="Haridas S."/>
            <person name="Kuo A."/>
            <person name="Mondo S."/>
            <person name="Pangilinan J."/>
            <person name="Riley R."/>
            <person name="LaButti K."/>
            <person name="Andreopoulos B."/>
            <person name="Lipzen A."/>
            <person name="Chen C."/>
            <person name="Yan M."/>
            <person name="Daum C."/>
            <person name="Ng V."/>
            <person name="Clum A."/>
            <person name="Steindorff A."/>
            <person name="Ohm R.A."/>
            <person name="Martin F."/>
            <person name="Silar P."/>
            <person name="Natvig D.O."/>
            <person name="Lalanne C."/>
            <person name="Gautier V."/>
            <person name="Ament-Velasquez S.L."/>
            <person name="Kruys A."/>
            <person name="Hutchinson M.I."/>
            <person name="Powell A.J."/>
            <person name="Barry K."/>
            <person name="Miller A.N."/>
            <person name="Grigoriev I.V."/>
            <person name="Debuchy R."/>
            <person name="Gladieux P."/>
            <person name="Hiltunen Thoren M."/>
            <person name="Johannesson H."/>
        </authorList>
    </citation>
    <scope>NUCLEOTIDE SEQUENCE</scope>
    <source>
        <strain evidence="1">CBS 892.96</strain>
    </source>
</reference>
<comment type="caution">
    <text evidence="1">The sequence shown here is derived from an EMBL/GenBank/DDBJ whole genome shotgun (WGS) entry which is preliminary data.</text>
</comment>
<proteinExistence type="predicted"/>
<accession>A0AAN6VWE2</accession>
<organism evidence="1 2">
    <name type="scientific">Triangularia setosa</name>
    <dbReference type="NCBI Taxonomy" id="2587417"/>
    <lineage>
        <taxon>Eukaryota</taxon>
        <taxon>Fungi</taxon>
        <taxon>Dikarya</taxon>
        <taxon>Ascomycota</taxon>
        <taxon>Pezizomycotina</taxon>
        <taxon>Sordariomycetes</taxon>
        <taxon>Sordariomycetidae</taxon>
        <taxon>Sordariales</taxon>
        <taxon>Podosporaceae</taxon>
        <taxon>Triangularia</taxon>
    </lineage>
</organism>
<keyword evidence="2" id="KW-1185">Reference proteome</keyword>
<dbReference type="Proteomes" id="UP001302321">
    <property type="component" value="Unassembled WGS sequence"/>
</dbReference>
<dbReference type="AlphaFoldDB" id="A0AAN6VWE2"/>